<dbReference type="Pfam" id="PF00067">
    <property type="entry name" value="p450"/>
    <property type="match status" value="1"/>
</dbReference>
<evidence type="ECO:0000256" key="7">
    <source>
        <dbReference type="PIRSR" id="PIRSR602403-1"/>
    </source>
</evidence>
<evidence type="ECO:0000256" key="3">
    <source>
        <dbReference type="ARBA" id="ARBA00022617"/>
    </source>
</evidence>
<proteinExistence type="inferred from homology"/>
<dbReference type="AlphaFoldDB" id="A0AAE0U422"/>
<comment type="caution">
    <text evidence="9">The sequence shown here is derived from an EMBL/GenBank/DDBJ whole genome shotgun (WGS) entry which is preliminary data.</text>
</comment>
<keyword evidence="8" id="KW-0732">Signal</keyword>
<dbReference type="InterPro" id="IPR001128">
    <property type="entry name" value="Cyt_P450"/>
</dbReference>
<evidence type="ECO:0000256" key="8">
    <source>
        <dbReference type="SAM" id="SignalP"/>
    </source>
</evidence>
<dbReference type="GO" id="GO:0004497">
    <property type="term" value="F:monooxygenase activity"/>
    <property type="evidence" value="ECO:0007669"/>
    <property type="project" value="UniProtKB-KW"/>
</dbReference>
<comment type="cofactor">
    <cofactor evidence="1 7">
        <name>heme</name>
        <dbReference type="ChEBI" id="CHEBI:30413"/>
    </cofactor>
</comment>
<dbReference type="GO" id="GO:0005506">
    <property type="term" value="F:iron ion binding"/>
    <property type="evidence" value="ECO:0007669"/>
    <property type="project" value="InterPro"/>
</dbReference>
<dbReference type="PRINTS" id="PR00385">
    <property type="entry name" value="P450"/>
</dbReference>
<dbReference type="PRINTS" id="PR00465">
    <property type="entry name" value="EP450IV"/>
</dbReference>
<evidence type="ECO:0000313" key="9">
    <source>
        <dbReference type="EMBL" id="KAK3389845.1"/>
    </source>
</evidence>
<keyword evidence="5 7" id="KW-0408">Iron</keyword>
<sequence>MVIEAVLLLLCAGAVYCARAWIRLRHVPGPPLAGWSPLWMIRKLLGGRANEELHRVSELYGPLVRIGPNDLLCTDPDTLRRIAGARSLYTKGAFYESGRIIPGYDNVVSQRDEAKHKTLRAKMMAAYNGRENGNTTDTSFESGVDRQLLQLIALIDTKYISDHGTLRPFDLSAKSQFFSLDVISDMSFGSPFGFLTEDRDLYQFLEINDGAVPIMNVFQAMPWLTNAVQRWPLRLALPNDGDNIGLGRLMGLSKSYVEERLRPGSKAGQDMLQGFINGGMSYDELVQHMFVQIVAGSITTATAIRHTLLAVISTPTAYATLQREIDSRMMMGLISSPIITDAEALQFPYLQAVVREGLRMWPPTTGLGSKTVPRGGDVLCGFHVPEGTQISHNFAGLMRLKDVWGEDADVFRPERWLPVPGKDGEHERLRIMGQVLDLDFGSGKYQCLGKRIALMELNKIFVELMRRYDFAIINPQNPIKSWSGIFWIAGDLWLRVTNRQ</sequence>
<keyword evidence="6" id="KW-0560">Oxidoreductase</keyword>
<feature type="chain" id="PRO_5042096743" evidence="8">
    <location>
        <begin position="18"/>
        <end position="500"/>
    </location>
</feature>
<dbReference type="GO" id="GO:0016705">
    <property type="term" value="F:oxidoreductase activity, acting on paired donors, with incorporation or reduction of molecular oxygen"/>
    <property type="evidence" value="ECO:0007669"/>
    <property type="project" value="InterPro"/>
</dbReference>
<evidence type="ECO:0000313" key="10">
    <source>
        <dbReference type="Proteomes" id="UP001285441"/>
    </source>
</evidence>
<evidence type="ECO:0000256" key="5">
    <source>
        <dbReference type="ARBA" id="ARBA00023004"/>
    </source>
</evidence>
<evidence type="ECO:0000256" key="1">
    <source>
        <dbReference type="ARBA" id="ARBA00001971"/>
    </source>
</evidence>
<dbReference type="InterPro" id="IPR002403">
    <property type="entry name" value="Cyt_P450_E_grp-IV"/>
</dbReference>
<organism evidence="9 10">
    <name type="scientific">Podospora didyma</name>
    <dbReference type="NCBI Taxonomy" id="330526"/>
    <lineage>
        <taxon>Eukaryota</taxon>
        <taxon>Fungi</taxon>
        <taxon>Dikarya</taxon>
        <taxon>Ascomycota</taxon>
        <taxon>Pezizomycotina</taxon>
        <taxon>Sordariomycetes</taxon>
        <taxon>Sordariomycetidae</taxon>
        <taxon>Sordariales</taxon>
        <taxon>Podosporaceae</taxon>
        <taxon>Podospora</taxon>
    </lineage>
</organism>
<evidence type="ECO:0000256" key="4">
    <source>
        <dbReference type="ARBA" id="ARBA00022723"/>
    </source>
</evidence>
<feature type="signal peptide" evidence="8">
    <location>
        <begin position="1"/>
        <end position="17"/>
    </location>
</feature>
<reference evidence="9" key="2">
    <citation type="submission" date="2023-06" db="EMBL/GenBank/DDBJ databases">
        <authorList>
            <consortium name="Lawrence Berkeley National Laboratory"/>
            <person name="Haridas S."/>
            <person name="Hensen N."/>
            <person name="Bonometti L."/>
            <person name="Westerberg I."/>
            <person name="Brannstrom I.O."/>
            <person name="Guillou S."/>
            <person name="Cros-Aarteil S."/>
            <person name="Calhoun S."/>
            <person name="Kuo A."/>
            <person name="Mondo S."/>
            <person name="Pangilinan J."/>
            <person name="Riley R."/>
            <person name="LaButti K."/>
            <person name="Andreopoulos B."/>
            <person name="Lipzen A."/>
            <person name="Chen C."/>
            <person name="Yanf M."/>
            <person name="Daum C."/>
            <person name="Ng V."/>
            <person name="Clum A."/>
            <person name="Steindorff A."/>
            <person name="Ohm R."/>
            <person name="Martin F."/>
            <person name="Silar P."/>
            <person name="Natvig D."/>
            <person name="Lalanne C."/>
            <person name="Gautier V."/>
            <person name="Ament-velasquez S.L."/>
            <person name="Kruys A."/>
            <person name="Hutchinson M.I."/>
            <person name="Powell A.J."/>
            <person name="Barry K."/>
            <person name="Miller A.N."/>
            <person name="Grigoriev I.V."/>
            <person name="Debuchy R."/>
            <person name="Gladieux P."/>
            <person name="Thoren M.H."/>
            <person name="Johannesson H."/>
        </authorList>
    </citation>
    <scope>NUCLEOTIDE SEQUENCE</scope>
    <source>
        <strain evidence="9">CBS 232.78</strain>
    </source>
</reference>
<keyword evidence="3 7" id="KW-0349">Heme</keyword>
<dbReference type="CDD" id="cd11060">
    <property type="entry name" value="CYP57A1-like"/>
    <property type="match status" value="1"/>
</dbReference>
<dbReference type="Gene3D" id="1.10.630.10">
    <property type="entry name" value="Cytochrome P450"/>
    <property type="match status" value="1"/>
</dbReference>
<keyword evidence="10" id="KW-1185">Reference proteome</keyword>
<comment type="similarity">
    <text evidence="2">Belongs to the cytochrome P450 family.</text>
</comment>
<dbReference type="PANTHER" id="PTHR24305:SF168">
    <property type="entry name" value="P450, PUTATIVE (EUROFUNG)-RELATED"/>
    <property type="match status" value="1"/>
</dbReference>
<reference evidence="9" key="1">
    <citation type="journal article" date="2023" name="Mol. Phylogenet. Evol.">
        <title>Genome-scale phylogeny and comparative genomics of the fungal order Sordariales.</title>
        <authorList>
            <person name="Hensen N."/>
            <person name="Bonometti L."/>
            <person name="Westerberg I."/>
            <person name="Brannstrom I.O."/>
            <person name="Guillou S."/>
            <person name="Cros-Aarteil S."/>
            <person name="Calhoun S."/>
            <person name="Haridas S."/>
            <person name="Kuo A."/>
            <person name="Mondo S."/>
            <person name="Pangilinan J."/>
            <person name="Riley R."/>
            <person name="LaButti K."/>
            <person name="Andreopoulos B."/>
            <person name="Lipzen A."/>
            <person name="Chen C."/>
            <person name="Yan M."/>
            <person name="Daum C."/>
            <person name="Ng V."/>
            <person name="Clum A."/>
            <person name="Steindorff A."/>
            <person name="Ohm R.A."/>
            <person name="Martin F."/>
            <person name="Silar P."/>
            <person name="Natvig D.O."/>
            <person name="Lalanne C."/>
            <person name="Gautier V."/>
            <person name="Ament-Velasquez S.L."/>
            <person name="Kruys A."/>
            <person name="Hutchinson M.I."/>
            <person name="Powell A.J."/>
            <person name="Barry K."/>
            <person name="Miller A.N."/>
            <person name="Grigoriev I.V."/>
            <person name="Debuchy R."/>
            <person name="Gladieux P."/>
            <person name="Hiltunen Thoren M."/>
            <person name="Johannesson H."/>
        </authorList>
    </citation>
    <scope>NUCLEOTIDE SEQUENCE</scope>
    <source>
        <strain evidence="9">CBS 232.78</strain>
    </source>
</reference>
<keyword evidence="6" id="KW-0503">Monooxygenase</keyword>
<accession>A0AAE0U422</accession>
<dbReference type="Proteomes" id="UP001285441">
    <property type="component" value="Unassembled WGS sequence"/>
</dbReference>
<name>A0AAE0U422_9PEZI</name>
<protein>
    <submittedName>
        <fullName evidence="9">Cytochrome P450</fullName>
    </submittedName>
</protein>
<dbReference type="EMBL" id="JAULSW010000002">
    <property type="protein sequence ID" value="KAK3389845.1"/>
    <property type="molecule type" value="Genomic_DNA"/>
</dbReference>
<keyword evidence="4 7" id="KW-0479">Metal-binding</keyword>
<feature type="binding site" description="axial binding residue" evidence="7">
    <location>
        <position position="447"/>
    </location>
    <ligand>
        <name>heme</name>
        <dbReference type="ChEBI" id="CHEBI:30413"/>
    </ligand>
    <ligandPart>
        <name>Fe</name>
        <dbReference type="ChEBI" id="CHEBI:18248"/>
    </ligandPart>
</feature>
<evidence type="ECO:0000256" key="6">
    <source>
        <dbReference type="ARBA" id="ARBA00023033"/>
    </source>
</evidence>
<dbReference type="GO" id="GO:0020037">
    <property type="term" value="F:heme binding"/>
    <property type="evidence" value="ECO:0007669"/>
    <property type="project" value="InterPro"/>
</dbReference>
<evidence type="ECO:0000256" key="2">
    <source>
        <dbReference type="ARBA" id="ARBA00010617"/>
    </source>
</evidence>
<dbReference type="InterPro" id="IPR050121">
    <property type="entry name" value="Cytochrome_P450_monoxygenase"/>
</dbReference>
<gene>
    <name evidence="9" type="ORF">B0H63DRAFT_390719</name>
</gene>
<dbReference type="SUPFAM" id="SSF48264">
    <property type="entry name" value="Cytochrome P450"/>
    <property type="match status" value="1"/>
</dbReference>
<dbReference type="PANTHER" id="PTHR24305">
    <property type="entry name" value="CYTOCHROME P450"/>
    <property type="match status" value="1"/>
</dbReference>
<dbReference type="InterPro" id="IPR036396">
    <property type="entry name" value="Cyt_P450_sf"/>
</dbReference>